<keyword evidence="2 5" id="KW-0732">Signal</keyword>
<evidence type="ECO:0000256" key="5">
    <source>
        <dbReference type="SAM" id="SignalP"/>
    </source>
</evidence>
<gene>
    <name evidence="8" type="ORF">EDD41_1565</name>
</gene>
<feature type="chain" id="PRO_5039662843" evidence="5">
    <location>
        <begin position="21"/>
        <end position="542"/>
    </location>
</feature>
<dbReference type="PANTHER" id="PTHR43248:SF29">
    <property type="entry name" value="TRIPEPTIDYL AMINOPEPTIDASE"/>
    <property type="match status" value="1"/>
</dbReference>
<dbReference type="Pfam" id="PF00561">
    <property type="entry name" value="Abhydrolase_1"/>
    <property type="match status" value="1"/>
</dbReference>
<accession>A0A3N1ZW23</accession>
<feature type="compositionally biased region" description="Low complexity" evidence="4">
    <location>
        <begin position="30"/>
        <end position="50"/>
    </location>
</feature>
<dbReference type="InterPro" id="IPR051601">
    <property type="entry name" value="Serine_prot/Carboxylest_S33"/>
</dbReference>
<feature type="compositionally biased region" description="Polar residues" evidence="4">
    <location>
        <begin position="63"/>
        <end position="79"/>
    </location>
</feature>
<comment type="caution">
    <text evidence="8">The sequence shown here is derived from an EMBL/GenBank/DDBJ whole genome shotgun (WGS) entry which is preliminary data.</text>
</comment>
<name>A0A3N1ZW23_9ACTN</name>
<evidence type="ECO:0000259" key="7">
    <source>
        <dbReference type="Pfam" id="PF08386"/>
    </source>
</evidence>
<dbReference type="PANTHER" id="PTHR43248">
    <property type="entry name" value="2-SUCCINYL-6-HYDROXY-2,4-CYCLOHEXADIENE-1-CARBOXYLATE SYNTHASE"/>
    <property type="match status" value="1"/>
</dbReference>
<dbReference type="SUPFAM" id="SSF53474">
    <property type="entry name" value="alpha/beta-Hydrolases"/>
    <property type="match status" value="1"/>
</dbReference>
<organism evidence="8 9">
    <name type="scientific">Luteococcus japonicus</name>
    <dbReference type="NCBI Taxonomy" id="33984"/>
    <lineage>
        <taxon>Bacteria</taxon>
        <taxon>Bacillati</taxon>
        <taxon>Actinomycetota</taxon>
        <taxon>Actinomycetes</taxon>
        <taxon>Propionibacteriales</taxon>
        <taxon>Propionibacteriaceae</taxon>
        <taxon>Luteococcus</taxon>
    </lineage>
</organism>
<evidence type="ECO:0000313" key="9">
    <source>
        <dbReference type="Proteomes" id="UP000275749"/>
    </source>
</evidence>
<evidence type="ECO:0000259" key="6">
    <source>
        <dbReference type="Pfam" id="PF00561"/>
    </source>
</evidence>
<proteinExistence type="inferred from homology"/>
<evidence type="ECO:0000256" key="2">
    <source>
        <dbReference type="ARBA" id="ARBA00022729"/>
    </source>
</evidence>
<keyword evidence="3" id="KW-0378">Hydrolase</keyword>
<feature type="signal peptide" evidence="5">
    <location>
        <begin position="1"/>
        <end position="20"/>
    </location>
</feature>
<dbReference type="Gene3D" id="3.40.50.1820">
    <property type="entry name" value="alpha/beta hydrolase"/>
    <property type="match status" value="1"/>
</dbReference>
<dbReference type="PROSITE" id="PS51257">
    <property type="entry name" value="PROKAR_LIPOPROTEIN"/>
    <property type="match status" value="1"/>
</dbReference>
<feature type="domain" description="AB hydrolase-1" evidence="6">
    <location>
        <begin position="147"/>
        <end position="326"/>
    </location>
</feature>
<feature type="region of interest" description="Disordered" evidence="4">
    <location>
        <begin position="27"/>
        <end position="93"/>
    </location>
</feature>
<dbReference type="Pfam" id="PF08386">
    <property type="entry name" value="Abhydrolase_4"/>
    <property type="match status" value="1"/>
</dbReference>
<dbReference type="InterPro" id="IPR000073">
    <property type="entry name" value="AB_hydrolase_1"/>
</dbReference>
<evidence type="ECO:0000313" key="8">
    <source>
        <dbReference type="EMBL" id="ROR54362.1"/>
    </source>
</evidence>
<reference evidence="8 9" key="1">
    <citation type="submission" date="2018-11" db="EMBL/GenBank/DDBJ databases">
        <title>Sequencing the genomes of 1000 actinobacteria strains.</title>
        <authorList>
            <person name="Klenk H.-P."/>
        </authorList>
    </citation>
    <scope>NUCLEOTIDE SEQUENCE [LARGE SCALE GENOMIC DNA]</scope>
    <source>
        <strain evidence="8 9">DSM 10546</strain>
    </source>
</reference>
<evidence type="ECO:0000256" key="3">
    <source>
        <dbReference type="ARBA" id="ARBA00022801"/>
    </source>
</evidence>
<protein>
    <submittedName>
        <fullName evidence="8">TAP-like protein</fullName>
    </submittedName>
</protein>
<evidence type="ECO:0000256" key="4">
    <source>
        <dbReference type="SAM" id="MobiDB-lite"/>
    </source>
</evidence>
<comment type="similarity">
    <text evidence="1">Belongs to the peptidase S33 family.</text>
</comment>
<dbReference type="InterPro" id="IPR013595">
    <property type="entry name" value="Pept_S33_TAP-like_C"/>
</dbReference>
<sequence length="542" mass="57279">MTTRTRHLTALAGLPLLLVAVGCTPKTPGAQQSPSSSASASASSSAQSPSNAQGVAAFDASKHQTQSKYSSPDRTSFTSDAKPEGFAAAPAGSGMQRYLDQKIDWKGCDTGLECGTVLVPLDWDNPDGDAITLKMKRKAAGKDKTATLFINPGGPGGSGQDMVGNFDATSFPTHDVIGWDPRGSGESTPVKCGTPEQTDAYVATDSSPDDEAEWGSLEKANKDFAAQCREKSGALLDHISTIDTARDLDYLRHLVGDEKLDYLGISYGTYIGSMYAELYPHRVGKMVLDSAVNITTDESVIQAMGFDLALKNYADWCAEQSCALGTTQKQVLDSVTGILKGLDAKPLKVFDRTLTQSQGVTGMVTYLYFGDQGYSQLTSALVAAKEGDGSQLLQTSDMMNGRNEDGSYGSMMYSFPAIACADSEDPGAAGARKELAKDIKKAPILAPFFGPNVQCSFWSAKPSPQLKLQGKGAAPIVVLGATGDPATPYQQAVWMADQLESGVLVTWKGAGHSAWDLGNACVKTAVKDYVNKGTVPKDKTVC</sequence>
<dbReference type="Proteomes" id="UP000275749">
    <property type="component" value="Unassembled WGS sequence"/>
</dbReference>
<dbReference type="InterPro" id="IPR029058">
    <property type="entry name" value="AB_hydrolase_fold"/>
</dbReference>
<feature type="domain" description="Peptidase S33 tripeptidyl aminopeptidase-like C-terminal" evidence="7">
    <location>
        <begin position="452"/>
        <end position="542"/>
    </location>
</feature>
<dbReference type="AlphaFoldDB" id="A0A3N1ZW23"/>
<dbReference type="GO" id="GO:0016787">
    <property type="term" value="F:hydrolase activity"/>
    <property type="evidence" value="ECO:0007669"/>
    <property type="project" value="UniProtKB-KW"/>
</dbReference>
<dbReference type="EMBL" id="RKHG01000001">
    <property type="protein sequence ID" value="ROR54362.1"/>
    <property type="molecule type" value="Genomic_DNA"/>
</dbReference>
<evidence type="ECO:0000256" key="1">
    <source>
        <dbReference type="ARBA" id="ARBA00010088"/>
    </source>
</evidence>